<dbReference type="GO" id="GO:0000993">
    <property type="term" value="F:RNA polymerase II complex binding"/>
    <property type="evidence" value="ECO:0007669"/>
    <property type="project" value="TreeGrafter"/>
</dbReference>
<dbReference type="GO" id="GO:0006355">
    <property type="term" value="P:regulation of DNA-templated transcription"/>
    <property type="evidence" value="ECO:0007669"/>
    <property type="project" value="InterPro"/>
</dbReference>
<evidence type="ECO:0000313" key="11">
    <source>
        <dbReference type="Proteomes" id="UP001138500"/>
    </source>
</evidence>
<evidence type="ECO:0000313" key="10">
    <source>
        <dbReference type="EMBL" id="KAH9826613.1"/>
    </source>
</evidence>
<feature type="non-terminal residue" evidence="10">
    <location>
        <position position="1"/>
    </location>
</feature>
<dbReference type="AlphaFoldDB" id="A0A9W7W199"/>
<dbReference type="GO" id="GO:0000775">
    <property type="term" value="C:chromosome, centromeric region"/>
    <property type="evidence" value="ECO:0007669"/>
    <property type="project" value="UniProtKB-SubCell"/>
</dbReference>
<dbReference type="PANTHER" id="PTHR12882">
    <property type="entry name" value="SUPPRESSOR OF TY 4"/>
    <property type="match status" value="1"/>
</dbReference>
<evidence type="ECO:0000256" key="3">
    <source>
        <dbReference type="ARBA" id="ARBA00010464"/>
    </source>
</evidence>
<keyword evidence="5" id="KW-0804">Transcription</keyword>
<dbReference type="EMBL" id="RIBY02001976">
    <property type="protein sequence ID" value="KAH9826613.1"/>
    <property type="molecule type" value="Genomic_DNA"/>
</dbReference>
<dbReference type="InterPro" id="IPR029040">
    <property type="entry name" value="RPABC4/Spt4"/>
</dbReference>
<reference evidence="10 11" key="1">
    <citation type="journal article" date="2018" name="IMA Fungus">
        <title>IMA Genome-F 10: Nine draft genome sequences of Claviceps purpurea s.lat., including C. arundinis, C. humidiphila, and C. cf. spartinae, pseudomolecules for the pitch canker pathogen Fusarium circinatum, draft genome of Davidsoniella eucalypti, Grosmannia galeiformis, Quambalaria eucalypti, and Teratosphaeria destructans.</title>
        <authorList>
            <person name="Wingfield B.D."/>
            <person name="Liu M."/>
            <person name="Nguyen H.D."/>
            <person name="Lane F.A."/>
            <person name="Morgan S.W."/>
            <person name="De Vos L."/>
            <person name="Wilken P.M."/>
            <person name="Duong T.A."/>
            <person name="Aylward J."/>
            <person name="Coetzee M.P."/>
            <person name="Dadej K."/>
            <person name="De Beer Z.W."/>
            <person name="Findlay W."/>
            <person name="Havenga M."/>
            <person name="Kolarik M."/>
            <person name="Menzies J.G."/>
            <person name="Naidoo K."/>
            <person name="Pochopski O."/>
            <person name="Shoukouhi P."/>
            <person name="Santana Q.C."/>
            <person name="Seifert K.A."/>
            <person name="Soal N."/>
            <person name="Steenkamp E.T."/>
            <person name="Tatham C.T."/>
            <person name="van der Nest M.A."/>
            <person name="Wingfield M.J."/>
        </authorList>
    </citation>
    <scope>NUCLEOTIDE SEQUENCE [LARGE SCALE GENOMIC DNA]</scope>
    <source>
        <strain evidence="10">CMW44962</strain>
    </source>
</reference>
<evidence type="ECO:0000256" key="8">
    <source>
        <dbReference type="ARBA" id="ARBA00029869"/>
    </source>
</evidence>
<keyword evidence="6" id="KW-0539">Nucleus</keyword>
<evidence type="ECO:0000256" key="5">
    <source>
        <dbReference type="ARBA" id="ARBA00023163"/>
    </source>
</evidence>
<comment type="subcellular location">
    <subcellularLocation>
        <location evidence="2">Chromosome</location>
        <location evidence="2">Centromere</location>
    </subcellularLocation>
    <subcellularLocation>
        <location evidence="1">Nucleus</location>
    </subcellularLocation>
</comment>
<dbReference type="InterPro" id="IPR022800">
    <property type="entry name" value="Spt4/RpoE2_Znf"/>
</dbReference>
<evidence type="ECO:0000256" key="1">
    <source>
        <dbReference type="ARBA" id="ARBA00004123"/>
    </source>
</evidence>
<proteinExistence type="inferred from homology"/>
<evidence type="ECO:0000256" key="6">
    <source>
        <dbReference type="ARBA" id="ARBA00023242"/>
    </source>
</evidence>
<protein>
    <recommendedName>
        <fullName evidence="4">Transcription elongation factor SPT4</fullName>
    </recommendedName>
    <alternativeName>
        <fullName evidence="8">Chromatin elongation factor SPT4</fullName>
    </alternativeName>
</protein>
<dbReference type="SUPFAM" id="SSF63393">
    <property type="entry name" value="RNA polymerase subunits"/>
    <property type="match status" value="1"/>
</dbReference>
<evidence type="ECO:0000256" key="2">
    <source>
        <dbReference type="ARBA" id="ARBA00004584"/>
    </source>
</evidence>
<keyword evidence="11" id="KW-1185">Reference proteome</keyword>
<organism evidence="10 11">
    <name type="scientific">Teratosphaeria destructans</name>
    <dbReference type="NCBI Taxonomy" id="418781"/>
    <lineage>
        <taxon>Eukaryota</taxon>
        <taxon>Fungi</taxon>
        <taxon>Dikarya</taxon>
        <taxon>Ascomycota</taxon>
        <taxon>Pezizomycotina</taxon>
        <taxon>Dothideomycetes</taxon>
        <taxon>Dothideomycetidae</taxon>
        <taxon>Mycosphaerellales</taxon>
        <taxon>Teratosphaeriaceae</taxon>
        <taxon>Teratosphaeria</taxon>
    </lineage>
</organism>
<reference evidence="10 11" key="2">
    <citation type="journal article" date="2021" name="Curr. Genet.">
        <title>Genetic response to nitrogen starvation in the aggressive Eucalyptus foliar pathogen Teratosphaeria destructans.</title>
        <authorList>
            <person name="Havenga M."/>
            <person name="Wingfield B.D."/>
            <person name="Wingfield M.J."/>
            <person name="Dreyer L.L."/>
            <person name="Roets F."/>
            <person name="Aylward J."/>
        </authorList>
    </citation>
    <scope>NUCLEOTIDE SEQUENCE [LARGE SCALE GENOMIC DNA]</scope>
    <source>
        <strain evidence="10">CMW44962</strain>
    </source>
</reference>
<dbReference type="GO" id="GO:0008270">
    <property type="term" value="F:zinc ion binding"/>
    <property type="evidence" value="ECO:0007669"/>
    <property type="project" value="InterPro"/>
</dbReference>
<sequence>LRTVPQSHNIANNLAITNNFPPCPTPPRSHSSFTTQYHPDHPVKKKKTMSALRSLRACMICSIVQPSTKFRREGCPNCEDFLELRGNDDAILECTSQVFEGLLTLQDPEASWVAKWQRLQNYVPGTYAVKVVGTLPEEIITAAENAGIHYVPRDGTGTQDEQ</sequence>
<evidence type="ECO:0000256" key="7">
    <source>
        <dbReference type="ARBA" id="ARBA00023328"/>
    </source>
</evidence>
<dbReference type="GO" id="GO:0140673">
    <property type="term" value="P:transcription elongation-coupled chromatin remodeling"/>
    <property type="evidence" value="ECO:0007669"/>
    <property type="project" value="InterPro"/>
</dbReference>
<dbReference type="Proteomes" id="UP001138500">
    <property type="component" value="Unassembled WGS sequence"/>
</dbReference>
<dbReference type="InterPro" id="IPR038510">
    <property type="entry name" value="Spt4_sf"/>
</dbReference>
<name>A0A9W7W199_9PEZI</name>
<dbReference type="Gene3D" id="3.30.40.210">
    <property type="match status" value="1"/>
</dbReference>
<comment type="similarity">
    <text evidence="3">Belongs to the SPT4 family.</text>
</comment>
<gene>
    <name evidence="10" type="ORF">Tdes44962_MAKER10032</name>
</gene>
<dbReference type="CDD" id="cd07973">
    <property type="entry name" value="Spt4"/>
    <property type="match status" value="1"/>
</dbReference>
<evidence type="ECO:0000256" key="4">
    <source>
        <dbReference type="ARBA" id="ARBA00020182"/>
    </source>
</evidence>
<feature type="domain" description="Spt4/RpoE2 zinc finger" evidence="9">
    <location>
        <begin position="55"/>
        <end position="132"/>
    </location>
</feature>
<evidence type="ECO:0000259" key="9">
    <source>
        <dbReference type="SMART" id="SM01389"/>
    </source>
</evidence>
<accession>A0A9W7W199</accession>
<dbReference type="PANTHER" id="PTHR12882:SF1">
    <property type="entry name" value="TRANSCRIPTION ELONGATION FACTOR SPT4"/>
    <property type="match status" value="1"/>
</dbReference>
<dbReference type="SMART" id="SM01389">
    <property type="entry name" value="Spt4"/>
    <property type="match status" value="1"/>
</dbReference>
<dbReference type="OrthoDB" id="248751at2759"/>
<keyword evidence="7" id="KW-0137">Centromere</keyword>
<comment type="caution">
    <text evidence="10">The sequence shown here is derived from an EMBL/GenBank/DDBJ whole genome shotgun (WGS) entry which is preliminary data.</text>
</comment>
<dbReference type="InterPro" id="IPR009287">
    <property type="entry name" value="Spt4"/>
</dbReference>
<dbReference type="Pfam" id="PF06093">
    <property type="entry name" value="Spt4"/>
    <property type="match status" value="1"/>
</dbReference>
<dbReference type="GO" id="GO:0032044">
    <property type="term" value="C:DSIF complex"/>
    <property type="evidence" value="ECO:0007669"/>
    <property type="project" value="TreeGrafter"/>
</dbReference>